<evidence type="ECO:0000313" key="14">
    <source>
        <dbReference type="Proteomes" id="UP000265703"/>
    </source>
</evidence>
<name>A0A397T4E8_9GLOM</name>
<comment type="caution">
    <text evidence="13">The sequence shown here is derived from an EMBL/GenBank/DDBJ whole genome shotgun (WGS) entry which is preliminary data.</text>
</comment>
<evidence type="ECO:0000256" key="1">
    <source>
        <dbReference type="ARBA" id="ARBA00004477"/>
    </source>
</evidence>
<protein>
    <recommendedName>
        <fullName evidence="11">Mannosyltransferase</fullName>
        <ecNumber evidence="11">2.4.1.-</ecNumber>
    </recommendedName>
</protein>
<feature type="transmembrane region" description="Helical" evidence="11">
    <location>
        <begin position="330"/>
        <end position="348"/>
    </location>
</feature>
<evidence type="ECO:0000256" key="8">
    <source>
        <dbReference type="ARBA" id="ARBA00022989"/>
    </source>
</evidence>
<keyword evidence="12" id="KW-0732">Signal</keyword>
<comment type="similarity">
    <text evidence="10">Belongs to the glycosyltransferase 22 family. PIGZ subfamily.</text>
</comment>
<organism evidence="13 14">
    <name type="scientific">Glomus cerebriforme</name>
    <dbReference type="NCBI Taxonomy" id="658196"/>
    <lineage>
        <taxon>Eukaryota</taxon>
        <taxon>Fungi</taxon>
        <taxon>Fungi incertae sedis</taxon>
        <taxon>Mucoromycota</taxon>
        <taxon>Glomeromycotina</taxon>
        <taxon>Glomeromycetes</taxon>
        <taxon>Glomerales</taxon>
        <taxon>Glomeraceae</taxon>
        <taxon>Glomus</taxon>
    </lineage>
</organism>
<comment type="subcellular location">
    <subcellularLocation>
        <location evidence="1 11">Endoplasmic reticulum membrane</location>
        <topology evidence="1 11">Multi-pass membrane protein</topology>
    </subcellularLocation>
</comment>
<feature type="transmembrane region" description="Helical" evidence="11">
    <location>
        <begin position="105"/>
        <end position="126"/>
    </location>
</feature>
<feature type="signal peptide" evidence="12">
    <location>
        <begin position="1"/>
        <end position="30"/>
    </location>
</feature>
<keyword evidence="5 13" id="KW-0808">Transferase</keyword>
<dbReference type="STRING" id="658196.A0A397T4E8"/>
<evidence type="ECO:0000256" key="12">
    <source>
        <dbReference type="SAM" id="SignalP"/>
    </source>
</evidence>
<dbReference type="GO" id="GO:0006506">
    <property type="term" value="P:GPI anchor biosynthetic process"/>
    <property type="evidence" value="ECO:0007669"/>
    <property type="project" value="UniProtKB-KW"/>
</dbReference>
<evidence type="ECO:0000256" key="10">
    <source>
        <dbReference type="ARBA" id="ARBA00038466"/>
    </source>
</evidence>
<dbReference type="InterPro" id="IPR005599">
    <property type="entry name" value="GPI_mannosylTrfase"/>
</dbReference>
<evidence type="ECO:0000256" key="3">
    <source>
        <dbReference type="ARBA" id="ARBA00022502"/>
    </source>
</evidence>
<keyword evidence="9 11" id="KW-0472">Membrane</keyword>
<keyword evidence="8 11" id="KW-1133">Transmembrane helix</keyword>
<keyword evidence="4 11" id="KW-0328">Glycosyltransferase</keyword>
<dbReference type="Pfam" id="PF03901">
    <property type="entry name" value="Glyco_transf_22"/>
    <property type="match status" value="1"/>
</dbReference>
<dbReference type="EC" id="2.4.1.-" evidence="11"/>
<dbReference type="AlphaFoldDB" id="A0A397T4E8"/>
<dbReference type="EMBL" id="QKYT01000164">
    <property type="protein sequence ID" value="RIA91027.1"/>
    <property type="molecule type" value="Genomic_DNA"/>
</dbReference>
<feature type="transmembrane region" description="Helical" evidence="11">
    <location>
        <begin position="246"/>
        <end position="268"/>
    </location>
</feature>
<dbReference type="Proteomes" id="UP000265703">
    <property type="component" value="Unassembled WGS sequence"/>
</dbReference>
<evidence type="ECO:0000256" key="2">
    <source>
        <dbReference type="ARBA" id="ARBA00004687"/>
    </source>
</evidence>
<evidence type="ECO:0000256" key="11">
    <source>
        <dbReference type="RuleBase" id="RU363075"/>
    </source>
</evidence>
<keyword evidence="14" id="KW-1185">Reference proteome</keyword>
<feature type="chain" id="PRO_5017308878" description="Mannosyltransferase" evidence="12">
    <location>
        <begin position="31"/>
        <end position="636"/>
    </location>
</feature>
<reference evidence="13 14" key="1">
    <citation type="submission" date="2018-06" db="EMBL/GenBank/DDBJ databases">
        <title>Comparative genomics reveals the genomic features of Rhizophagus irregularis, R. cerebriforme, R. diaphanum and Gigaspora rosea, and their symbiotic lifestyle signature.</title>
        <authorList>
            <person name="Morin E."/>
            <person name="San Clemente H."/>
            <person name="Chen E.C.H."/>
            <person name="De La Providencia I."/>
            <person name="Hainaut M."/>
            <person name="Kuo A."/>
            <person name="Kohler A."/>
            <person name="Murat C."/>
            <person name="Tang N."/>
            <person name="Roy S."/>
            <person name="Loubradou J."/>
            <person name="Henrissat B."/>
            <person name="Grigoriev I.V."/>
            <person name="Corradi N."/>
            <person name="Roux C."/>
            <person name="Martin F.M."/>
        </authorList>
    </citation>
    <scope>NUCLEOTIDE SEQUENCE [LARGE SCALE GENOMIC DNA]</scope>
    <source>
        <strain evidence="13 14">DAOM 227022</strain>
    </source>
</reference>
<feature type="transmembrane region" description="Helical" evidence="11">
    <location>
        <begin position="369"/>
        <end position="386"/>
    </location>
</feature>
<evidence type="ECO:0000256" key="5">
    <source>
        <dbReference type="ARBA" id="ARBA00022679"/>
    </source>
</evidence>
<dbReference type="GO" id="GO:0000026">
    <property type="term" value="F:alpha-1,2-mannosyltransferase activity"/>
    <property type="evidence" value="ECO:0007669"/>
    <property type="project" value="TreeGrafter"/>
</dbReference>
<feature type="transmembrane region" description="Helical" evidence="11">
    <location>
        <begin position="412"/>
        <end position="432"/>
    </location>
</feature>
<evidence type="ECO:0000256" key="7">
    <source>
        <dbReference type="ARBA" id="ARBA00022824"/>
    </source>
</evidence>
<keyword evidence="6 11" id="KW-0812">Transmembrane</keyword>
<evidence type="ECO:0000313" key="13">
    <source>
        <dbReference type="EMBL" id="RIA91027.1"/>
    </source>
</evidence>
<comment type="pathway">
    <text evidence="2">Glycolipid biosynthesis; glycosylphosphatidylinositol-anchor biosynthesis.</text>
</comment>
<dbReference type="GO" id="GO:0005789">
    <property type="term" value="C:endoplasmic reticulum membrane"/>
    <property type="evidence" value="ECO:0007669"/>
    <property type="project" value="UniProtKB-SubCell"/>
</dbReference>
<keyword evidence="3" id="KW-0337">GPI-anchor biosynthesis</keyword>
<evidence type="ECO:0000256" key="6">
    <source>
        <dbReference type="ARBA" id="ARBA00022692"/>
    </source>
</evidence>
<sequence>MIRDFNNIALYVSLCVLRLWCSTLPGYIHPDEFFQSPEVMGGDIFGYEVFRPWEFEQSPQCRSIVIPALTIGLPFRILKLLNTCVIKFGYSDIINSNSVFITERVSFFFLSFGIDYTMYTIAQLFYPNNALQSLLVLASSYVVLIFNTRPFSNSVESVLLALLFCIYVKGSTPKFPLRRQLGDSSTDRDEFPVNLSFLFGCIAAFGLFTRITFILYAFPIGMAFLHYIFLSARAQGKSWHSKFSELFPACLGLVIVTGICVLADSLYFGTLKITFGGVILNKDHIFEFLANPAKIVKFRWHGKFIITPLNNFIYNRSSENLSQHGLHPRYLHIYNFTLLFGPLTLLTMKDLQVSVNFMRWTAKRTYKTVIAYSGLFGFVFLSFVPHQEARFLLPLLLPVVIVPSDRFHKLPMPFWAVWIIFNLTFAIIFGGLHQAGIVPIMQKLQNQSLGFRYCEETNGNFQCILGKKITNPVRNPSEIFITNIIFYKTYMPPRHLLGYPKSWRGTNVQVNVYDLAGSSLSDLENKLSEQVLSKSSLVDNLWKGNIIFQQNKNESSTYLRKYERTLLVTPSTTELSPLFIETYNELISYGDNHNGNKKMKLKLIEQQWPHINFDHLDRIITKGMYLNVYLLISFSD</sequence>
<dbReference type="PANTHER" id="PTHR22760:SF3">
    <property type="entry name" value="GPI MANNOSYLTRANSFERASE 4"/>
    <property type="match status" value="1"/>
</dbReference>
<evidence type="ECO:0000256" key="4">
    <source>
        <dbReference type="ARBA" id="ARBA00022676"/>
    </source>
</evidence>
<dbReference type="PANTHER" id="PTHR22760">
    <property type="entry name" value="GLYCOSYLTRANSFERASE"/>
    <property type="match status" value="1"/>
</dbReference>
<evidence type="ECO:0000256" key="9">
    <source>
        <dbReference type="ARBA" id="ARBA00023136"/>
    </source>
</evidence>
<accession>A0A397T4E8</accession>
<gene>
    <name evidence="13" type="ORF">C1645_768510</name>
</gene>
<keyword evidence="7 11" id="KW-0256">Endoplasmic reticulum</keyword>
<feature type="transmembrane region" description="Helical" evidence="11">
    <location>
        <begin position="214"/>
        <end position="234"/>
    </location>
</feature>
<proteinExistence type="inferred from homology"/>
<dbReference type="OrthoDB" id="10066429at2759"/>